<keyword evidence="1" id="KW-0732">Signal</keyword>
<reference evidence="3" key="1">
    <citation type="submission" date="2022-06" db="EMBL/GenBank/DDBJ databases">
        <title>Natrinema sp. a new haloarchaeum isolate from saline soil.</title>
        <authorList>
            <person name="Strakova D."/>
            <person name="Galisteo C."/>
            <person name="Sanchez-Porro C."/>
            <person name="Ventosa A."/>
        </authorList>
    </citation>
    <scope>NUCLEOTIDE SEQUENCE</scope>
    <source>
        <strain evidence="3">S1CR25-10</strain>
    </source>
</reference>
<gene>
    <name evidence="3" type="ORF">NDI89_02690</name>
</gene>
<feature type="compositionally biased region" description="Acidic residues" evidence="2">
    <location>
        <begin position="349"/>
        <end position="375"/>
    </location>
</feature>
<feature type="region of interest" description="Disordered" evidence="2">
    <location>
        <begin position="345"/>
        <end position="393"/>
    </location>
</feature>
<keyword evidence="4" id="KW-1185">Reference proteome</keyword>
<name>A0A9Q4Q1N5_9EURY</name>
<evidence type="ECO:0000256" key="2">
    <source>
        <dbReference type="SAM" id="MobiDB-lite"/>
    </source>
</evidence>
<evidence type="ECO:0000313" key="3">
    <source>
        <dbReference type="EMBL" id="MDF9744483.1"/>
    </source>
</evidence>
<dbReference type="AlphaFoldDB" id="A0A9Q4Q1N5"/>
<dbReference type="InterPro" id="IPR026371">
    <property type="entry name" value="PGF_CTERM"/>
</dbReference>
<protein>
    <submittedName>
        <fullName evidence="3">PGF-CTERM sorting domain-containing protein</fullName>
    </submittedName>
</protein>
<accession>A0A9Q4Q1N5</accession>
<proteinExistence type="predicted"/>
<sequence length="414" mass="42072">MNRITAVALAVLVATAALPAAAVGAGASAASPSQQSESSAYAGTHVEFDTSSNAVTEYRVDGETVFENVSVASQSDHESRTSIGADIGIDAVANLSGVGLDIAAQSSTRAEIATEGSASMAAHDSERGILTVDAGDEAQYVEAELGADATAEAESDDRVVVDSGERTGAFVVVGDGEVAVNENDDVTADLKSDSKLVFRSYADGERDENAKAQERMIANGTATAEVYAEERDGERVADVATYGQDIAVETSNESRDRLEMTVERSQSEGTVVITSVSEAAIDGVESADDLSVTVDGEAAAQASSRSDLEGAIGSDQSRYMVTQSSDASASADVLVAVNHFSERQLSIQDSDDDGGSTDDGGDSTDDGGDSTDDGGDSTNESTDGGDSSGDSIPGFGAGAALIALLSGVAARVRQ</sequence>
<comment type="caution">
    <text evidence="3">The sequence shown here is derived from an EMBL/GenBank/DDBJ whole genome shotgun (WGS) entry which is preliminary data.</text>
</comment>
<dbReference type="NCBIfam" id="TIGR04126">
    <property type="entry name" value="PGF_CTERM"/>
    <property type="match status" value="1"/>
</dbReference>
<feature type="compositionally biased region" description="Low complexity" evidence="2">
    <location>
        <begin position="376"/>
        <end position="391"/>
    </location>
</feature>
<evidence type="ECO:0000256" key="1">
    <source>
        <dbReference type="ARBA" id="ARBA00022729"/>
    </source>
</evidence>
<dbReference type="Proteomes" id="UP001154061">
    <property type="component" value="Unassembled WGS sequence"/>
</dbReference>
<dbReference type="RefSeq" id="WP_277519975.1">
    <property type="nucleotide sequence ID" value="NZ_JAMQOT010000001.1"/>
</dbReference>
<dbReference type="GO" id="GO:0005886">
    <property type="term" value="C:plasma membrane"/>
    <property type="evidence" value="ECO:0007669"/>
    <property type="project" value="UniProtKB-SubCell"/>
</dbReference>
<dbReference type="EMBL" id="JAMQOT010000001">
    <property type="protein sequence ID" value="MDF9744483.1"/>
    <property type="molecule type" value="Genomic_DNA"/>
</dbReference>
<evidence type="ECO:0000313" key="4">
    <source>
        <dbReference type="Proteomes" id="UP001154061"/>
    </source>
</evidence>
<dbReference type="GO" id="GO:0030115">
    <property type="term" value="C:S-layer"/>
    <property type="evidence" value="ECO:0007669"/>
    <property type="project" value="UniProtKB-SubCell"/>
</dbReference>
<organism evidence="3 4">
    <name type="scientific">Natrinema salsiterrestre</name>
    <dbReference type="NCBI Taxonomy" id="2950540"/>
    <lineage>
        <taxon>Archaea</taxon>
        <taxon>Methanobacteriati</taxon>
        <taxon>Methanobacteriota</taxon>
        <taxon>Stenosarchaea group</taxon>
        <taxon>Halobacteria</taxon>
        <taxon>Halobacteriales</taxon>
        <taxon>Natrialbaceae</taxon>
        <taxon>Natrinema</taxon>
    </lineage>
</organism>